<reference evidence="10" key="1">
    <citation type="submission" date="2023-07" db="EMBL/GenBank/DDBJ databases">
        <title>Genomic Encyclopedia of Type Strains, Phase IV (KMG-IV): sequencing the most valuable type-strain genomes for metagenomic binning, comparative biology and taxonomic classification.</title>
        <authorList>
            <person name="Goeker M."/>
        </authorList>
    </citation>
    <scope>NUCLEOTIDE SEQUENCE</scope>
    <source>
        <strain evidence="10">DSM 26174</strain>
    </source>
</reference>
<comment type="pathway">
    <text evidence="2">Carotenoid biosynthesis.</text>
</comment>
<dbReference type="GO" id="GO:0016020">
    <property type="term" value="C:membrane"/>
    <property type="evidence" value="ECO:0007669"/>
    <property type="project" value="UniProtKB-SubCell"/>
</dbReference>
<keyword evidence="5 8" id="KW-1133">Transmembrane helix</keyword>
<feature type="transmembrane region" description="Helical" evidence="8">
    <location>
        <begin position="164"/>
        <end position="183"/>
    </location>
</feature>
<feature type="transmembrane region" description="Helical" evidence="8">
    <location>
        <begin position="35"/>
        <end position="60"/>
    </location>
</feature>
<evidence type="ECO:0000256" key="7">
    <source>
        <dbReference type="ARBA" id="ARBA00023235"/>
    </source>
</evidence>
<feature type="transmembrane region" description="Helical" evidence="8">
    <location>
        <begin position="80"/>
        <end position="97"/>
    </location>
</feature>
<feature type="transmembrane region" description="Helical" evidence="8">
    <location>
        <begin position="109"/>
        <end position="127"/>
    </location>
</feature>
<keyword evidence="11" id="KW-1185">Reference proteome</keyword>
<keyword evidence="3 8" id="KW-0812">Transmembrane</keyword>
<dbReference type="InterPro" id="IPR017825">
    <property type="entry name" value="Lycopene_cyclase_dom"/>
</dbReference>
<gene>
    <name evidence="10" type="ORF">HNQ88_002222</name>
</gene>
<evidence type="ECO:0000313" key="11">
    <source>
        <dbReference type="Proteomes" id="UP001185092"/>
    </source>
</evidence>
<organism evidence="10 11">
    <name type="scientific">Aureibacter tunicatorum</name>
    <dbReference type="NCBI Taxonomy" id="866807"/>
    <lineage>
        <taxon>Bacteria</taxon>
        <taxon>Pseudomonadati</taxon>
        <taxon>Bacteroidota</taxon>
        <taxon>Cytophagia</taxon>
        <taxon>Cytophagales</taxon>
        <taxon>Persicobacteraceae</taxon>
        <taxon>Aureibacter</taxon>
    </lineage>
</organism>
<dbReference type="EMBL" id="JAVDQD010000002">
    <property type="protein sequence ID" value="MDR6239185.1"/>
    <property type="molecule type" value="Genomic_DNA"/>
</dbReference>
<evidence type="ECO:0000313" key="10">
    <source>
        <dbReference type="EMBL" id="MDR6239185.1"/>
    </source>
</evidence>
<dbReference type="Pfam" id="PF18916">
    <property type="entry name" value="Lycopene_cyc"/>
    <property type="match status" value="2"/>
</dbReference>
<evidence type="ECO:0000256" key="2">
    <source>
        <dbReference type="ARBA" id="ARBA00004829"/>
    </source>
</evidence>
<keyword evidence="6 8" id="KW-0472">Membrane</keyword>
<evidence type="ECO:0000256" key="6">
    <source>
        <dbReference type="ARBA" id="ARBA00023136"/>
    </source>
</evidence>
<keyword evidence="4" id="KW-0125">Carotenoid biosynthesis</keyword>
<comment type="caution">
    <text evidence="10">The sequence shown here is derived from an EMBL/GenBank/DDBJ whole genome shotgun (WGS) entry which is preliminary data.</text>
</comment>
<feature type="transmembrane region" description="Helical" evidence="8">
    <location>
        <begin position="208"/>
        <end position="225"/>
    </location>
</feature>
<dbReference type="GO" id="GO:0045436">
    <property type="term" value="F:lycopene beta cyclase activity"/>
    <property type="evidence" value="ECO:0007669"/>
    <property type="project" value="UniProtKB-ARBA"/>
</dbReference>
<feature type="domain" description="Lycopene cyclase" evidence="9">
    <location>
        <begin position="132"/>
        <end position="225"/>
    </location>
</feature>
<name>A0AAE4BSS7_9BACT</name>
<feature type="transmembrane region" description="Helical" evidence="8">
    <location>
        <begin position="133"/>
        <end position="152"/>
    </location>
</feature>
<evidence type="ECO:0000259" key="9">
    <source>
        <dbReference type="Pfam" id="PF18916"/>
    </source>
</evidence>
<dbReference type="NCBIfam" id="TIGR03462">
    <property type="entry name" value="CarR_dom_SF"/>
    <property type="match status" value="2"/>
</dbReference>
<feature type="transmembrane region" description="Helical" evidence="8">
    <location>
        <begin position="6"/>
        <end position="23"/>
    </location>
</feature>
<evidence type="ECO:0000256" key="5">
    <source>
        <dbReference type="ARBA" id="ARBA00022989"/>
    </source>
</evidence>
<evidence type="ECO:0000256" key="3">
    <source>
        <dbReference type="ARBA" id="ARBA00022692"/>
    </source>
</evidence>
<accession>A0AAE4BSS7</accession>
<evidence type="ECO:0000256" key="1">
    <source>
        <dbReference type="ARBA" id="ARBA00004141"/>
    </source>
</evidence>
<keyword evidence="7" id="KW-0413">Isomerase</keyword>
<evidence type="ECO:0000256" key="4">
    <source>
        <dbReference type="ARBA" id="ARBA00022746"/>
    </source>
</evidence>
<dbReference type="GO" id="GO:0016117">
    <property type="term" value="P:carotenoid biosynthetic process"/>
    <property type="evidence" value="ECO:0007669"/>
    <property type="project" value="UniProtKB-KW"/>
</dbReference>
<proteinExistence type="predicted"/>
<evidence type="ECO:0000256" key="8">
    <source>
        <dbReference type="SAM" id="Phobius"/>
    </source>
</evidence>
<sequence length="247" mass="29001">MSEYLYLCLDLGSLSIPLLYSIFERKFHYVKNFKRLTVSILIMSILFLSWDAVFTAHGIWGFNETYHLSFRLFSMPLEEYLFFFCIPYACIFTHESLRFYVKKWEMSSAATVFVSSLLIMIALVLLYDNFGKWYTTLNMALFIGLMLFAYKFKFSLLKEFMPSYLIILIPFVIVNGILTGSLISEPVVWYNDSHNAGIRFITIPIEDFFYAFSMLFMVLLPYDYFGQKERSNISYSNADISVESTIR</sequence>
<comment type="subcellular location">
    <subcellularLocation>
        <location evidence="1">Membrane</location>
        <topology evidence="1">Multi-pass membrane protein</topology>
    </subcellularLocation>
</comment>
<feature type="domain" description="Lycopene cyclase" evidence="9">
    <location>
        <begin position="4"/>
        <end position="96"/>
    </location>
</feature>
<protein>
    <submittedName>
        <fullName evidence="10">Lycopene cyclase domain-containing protein</fullName>
    </submittedName>
</protein>
<dbReference type="GO" id="GO:0016872">
    <property type="term" value="F:intramolecular lyase activity"/>
    <property type="evidence" value="ECO:0007669"/>
    <property type="project" value="InterPro"/>
</dbReference>
<dbReference type="RefSeq" id="WP_309938756.1">
    <property type="nucleotide sequence ID" value="NZ_AP025305.1"/>
</dbReference>
<dbReference type="AlphaFoldDB" id="A0AAE4BSS7"/>
<dbReference type="Proteomes" id="UP001185092">
    <property type="component" value="Unassembled WGS sequence"/>
</dbReference>